<gene>
    <name evidence="1" type="ORF">CDAR_63961</name>
</gene>
<proteinExistence type="predicted"/>
<dbReference type="AlphaFoldDB" id="A0AAV4PNQ4"/>
<evidence type="ECO:0000313" key="2">
    <source>
        <dbReference type="Proteomes" id="UP001054837"/>
    </source>
</evidence>
<comment type="caution">
    <text evidence="1">The sequence shown here is derived from an EMBL/GenBank/DDBJ whole genome shotgun (WGS) entry which is preliminary data.</text>
</comment>
<organism evidence="1 2">
    <name type="scientific">Caerostris darwini</name>
    <dbReference type="NCBI Taxonomy" id="1538125"/>
    <lineage>
        <taxon>Eukaryota</taxon>
        <taxon>Metazoa</taxon>
        <taxon>Ecdysozoa</taxon>
        <taxon>Arthropoda</taxon>
        <taxon>Chelicerata</taxon>
        <taxon>Arachnida</taxon>
        <taxon>Araneae</taxon>
        <taxon>Araneomorphae</taxon>
        <taxon>Entelegynae</taxon>
        <taxon>Araneoidea</taxon>
        <taxon>Araneidae</taxon>
        <taxon>Caerostris</taxon>
    </lineage>
</organism>
<accession>A0AAV4PNQ4</accession>
<evidence type="ECO:0000313" key="1">
    <source>
        <dbReference type="EMBL" id="GIX96852.1"/>
    </source>
</evidence>
<protein>
    <submittedName>
        <fullName evidence="1">Uncharacterized protein</fullName>
    </submittedName>
</protein>
<dbReference type="EMBL" id="BPLQ01002979">
    <property type="protein sequence ID" value="GIX96852.1"/>
    <property type="molecule type" value="Genomic_DNA"/>
</dbReference>
<name>A0AAV4PNQ4_9ARAC</name>
<reference evidence="1 2" key="1">
    <citation type="submission" date="2021-06" db="EMBL/GenBank/DDBJ databases">
        <title>Caerostris darwini draft genome.</title>
        <authorList>
            <person name="Kono N."/>
            <person name="Arakawa K."/>
        </authorList>
    </citation>
    <scope>NUCLEOTIDE SEQUENCE [LARGE SCALE GENOMIC DNA]</scope>
</reference>
<dbReference type="Proteomes" id="UP001054837">
    <property type="component" value="Unassembled WGS sequence"/>
</dbReference>
<keyword evidence="2" id="KW-1185">Reference proteome</keyword>
<sequence>MEPPSFLRFLQRMGSRLPMQSGAGWLMCPVILERRKACSLLPKGYTRLFGMEPPSFLRFLQRMGSRLPMQSGAGWLMCPVILERRKACSLLPNYSGAITSSNIHNFSPHSLLEQFELQRPNAHKADLCLQRQKHAPLSWAIACNFFHFDATMVRTLQKTTSIVMSDSEEIKFLSFVSLFLLTPDISPLSFSSFPSVKRGYTRLFRMEPPSFLRFLQTNG</sequence>